<organism evidence="4 5">
    <name type="scientific">Actinomadura parmotrematis</name>
    <dbReference type="NCBI Taxonomy" id="2864039"/>
    <lineage>
        <taxon>Bacteria</taxon>
        <taxon>Bacillati</taxon>
        <taxon>Actinomycetota</taxon>
        <taxon>Actinomycetes</taxon>
        <taxon>Streptosporangiales</taxon>
        <taxon>Thermomonosporaceae</taxon>
        <taxon>Actinomadura</taxon>
    </lineage>
</organism>
<dbReference type="SUPFAM" id="SSF47473">
    <property type="entry name" value="EF-hand"/>
    <property type="match status" value="1"/>
</dbReference>
<keyword evidence="1" id="KW-0677">Repeat</keyword>
<dbReference type="EMBL" id="JAIBOA010000041">
    <property type="protein sequence ID" value="MBW8487705.1"/>
    <property type="molecule type" value="Genomic_DNA"/>
</dbReference>
<evidence type="ECO:0000256" key="1">
    <source>
        <dbReference type="ARBA" id="ARBA00022737"/>
    </source>
</evidence>
<dbReference type="InterPro" id="IPR018247">
    <property type="entry name" value="EF_Hand_1_Ca_BS"/>
</dbReference>
<evidence type="ECO:0000313" key="4">
    <source>
        <dbReference type="EMBL" id="MBW8487705.1"/>
    </source>
</evidence>
<evidence type="ECO:0000256" key="2">
    <source>
        <dbReference type="ARBA" id="ARBA00022837"/>
    </source>
</evidence>
<feature type="domain" description="EF-hand" evidence="3">
    <location>
        <begin position="38"/>
        <end position="73"/>
    </location>
</feature>
<protein>
    <submittedName>
        <fullName evidence="4">EF-hand domain-containing protein</fullName>
    </submittedName>
</protein>
<dbReference type="RefSeq" id="WP_220170942.1">
    <property type="nucleotide sequence ID" value="NZ_JAIBOA010000041.1"/>
</dbReference>
<name>A0ABS7G5Q3_9ACTN</name>
<evidence type="ECO:0000313" key="5">
    <source>
        <dbReference type="Proteomes" id="UP000774570"/>
    </source>
</evidence>
<dbReference type="Gene3D" id="1.10.238.10">
    <property type="entry name" value="EF-hand"/>
    <property type="match status" value="1"/>
</dbReference>
<dbReference type="PANTHER" id="PTHR23050">
    <property type="entry name" value="CALCIUM BINDING PROTEIN"/>
    <property type="match status" value="1"/>
</dbReference>
<dbReference type="InterPro" id="IPR002048">
    <property type="entry name" value="EF_hand_dom"/>
</dbReference>
<dbReference type="PROSITE" id="PS50222">
    <property type="entry name" value="EF_HAND_2"/>
    <property type="match status" value="2"/>
</dbReference>
<gene>
    <name evidence="4" type="ORF">K1Y72_35505</name>
</gene>
<dbReference type="InterPro" id="IPR050145">
    <property type="entry name" value="Centrin_CML-like"/>
</dbReference>
<feature type="domain" description="EF-hand" evidence="3">
    <location>
        <begin position="2"/>
        <end position="37"/>
    </location>
</feature>
<accession>A0ABS7G5Q3</accession>
<comment type="caution">
    <text evidence="4">The sequence shown here is derived from an EMBL/GenBank/DDBJ whole genome shotgun (WGS) entry which is preliminary data.</text>
</comment>
<keyword evidence="2" id="KW-0106">Calcium</keyword>
<proteinExistence type="predicted"/>
<reference evidence="4 5" key="1">
    <citation type="submission" date="2021-07" db="EMBL/GenBank/DDBJ databases">
        <title>Actinomadura sp. PM05-2 isolated from lichen.</title>
        <authorList>
            <person name="Somphong A."/>
            <person name="Phongsopitanun W."/>
            <person name="Tanasupawat S."/>
            <person name="Peongsungnone V."/>
        </authorList>
    </citation>
    <scope>NUCLEOTIDE SEQUENCE [LARGE SCALE GENOMIC DNA]</scope>
    <source>
        <strain evidence="4 5">PM05-2</strain>
    </source>
</reference>
<evidence type="ECO:0000259" key="3">
    <source>
        <dbReference type="PROSITE" id="PS50222"/>
    </source>
</evidence>
<dbReference type="Pfam" id="PF13499">
    <property type="entry name" value="EF-hand_7"/>
    <property type="match status" value="1"/>
</dbReference>
<dbReference type="InterPro" id="IPR011992">
    <property type="entry name" value="EF-hand-dom_pair"/>
</dbReference>
<dbReference type="PROSITE" id="PS00018">
    <property type="entry name" value="EF_HAND_1"/>
    <property type="match status" value="2"/>
</dbReference>
<keyword evidence="5" id="KW-1185">Reference proteome</keyword>
<dbReference type="CDD" id="cd00051">
    <property type="entry name" value="EFh"/>
    <property type="match status" value="1"/>
</dbReference>
<dbReference type="SMART" id="SM00054">
    <property type="entry name" value="EFh"/>
    <property type="match status" value="2"/>
</dbReference>
<dbReference type="Proteomes" id="UP000774570">
    <property type="component" value="Unassembled WGS sequence"/>
</dbReference>
<sequence>MTDPEQYRATFDLVDVDGDGFISPAELKNLMRALGQEITDTRAVEIVVEADANGDGKISLEEFADLMTRHAMG</sequence>